<dbReference type="Pfam" id="PF01209">
    <property type="entry name" value="Ubie_methyltran"/>
    <property type="match status" value="1"/>
</dbReference>
<sequence>MEFVKGIYTDMECLVAMWFAKAQGDTHKERLDAFYGRQAHAYDRFRANFLHGRRPMLKELAKQLSAFDGPVSWVDLGGGTGENVAMMADYIDLSRFEKIYVVDLCSPLCDVAKAKAKERGWNNVEVVEGDACTFQPDNKATVVTFSYSLSMIPPYMAAVDNALSMLAPGGLLGIADFYVSGKYDRPQRQHPYYRRWFWQAIFDLDNINLGPERRAYLDHKLETVVEVNSQGGIPYVPILRAPWYFWIGSPKDASESEQPGQDLLQ</sequence>
<dbReference type="EMBL" id="DF237337">
    <property type="protein sequence ID" value="GAQ87922.1"/>
    <property type="molecule type" value="Genomic_DNA"/>
</dbReference>
<dbReference type="GO" id="GO:0032259">
    <property type="term" value="P:methylation"/>
    <property type="evidence" value="ECO:0007669"/>
    <property type="project" value="UniProtKB-KW"/>
</dbReference>
<dbReference type="Proteomes" id="UP000054558">
    <property type="component" value="Unassembled WGS sequence"/>
</dbReference>
<keyword evidence="2" id="KW-1185">Reference proteome</keyword>
<keyword evidence="1" id="KW-0489">Methyltransferase</keyword>
<evidence type="ECO:0000313" key="1">
    <source>
        <dbReference type="EMBL" id="GAQ87922.1"/>
    </source>
</evidence>
<dbReference type="AlphaFoldDB" id="A0A1Y1ID96"/>
<accession>A0A1Y1ID96</accession>
<gene>
    <name evidence="1" type="ORF">KFL_003880040</name>
</gene>
<dbReference type="OrthoDB" id="10253390at2759"/>
<dbReference type="InterPro" id="IPR029063">
    <property type="entry name" value="SAM-dependent_MTases_sf"/>
</dbReference>
<dbReference type="GO" id="GO:0008168">
    <property type="term" value="F:methyltransferase activity"/>
    <property type="evidence" value="ECO:0007669"/>
    <property type="project" value="UniProtKB-KW"/>
</dbReference>
<organism evidence="1 2">
    <name type="scientific">Klebsormidium nitens</name>
    <name type="common">Green alga</name>
    <name type="synonym">Ulothrix nitens</name>
    <dbReference type="NCBI Taxonomy" id="105231"/>
    <lineage>
        <taxon>Eukaryota</taxon>
        <taxon>Viridiplantae</taxon>
        <taxon>Streptophyta</taxon>
        <taxon>Klebsormidiophyceae</taxon>
        <taxon>Klebsormidiales</taxon>
        <taxon>Klebsormidiaceae</taxon>
        <taxon>Klebsormidium</taxon>
    </lineage>
</organism>
<dbReference type="PANTHER" id="PTHR47473:SF1">
    <property type="entry name" value="METHYLTRANSFERASE DOMAIN-CONTAINING PROTEIN"/>
    <property type="match status" value="1"/>
</dbReference>
<evidence type="ECO:0000313" key="2">
    <source>
        <dbReference type="Proteomes" id="UP000054558"/>
    </source>
</evidence>
<dbReference type="PANTHER" id="PTHR47473">
    <property type="entry name" value="BTA1P"/>
    <property type="match status" value="1"/>
</dbReference>
<proteinExistence type="predicted"/>
<protein>
    <submittedName>
        <fullName evidence="1">S-adenosyl-L-methionine-dependent methyltransferases</fullName>
    </submittedName>
</protein>
<name>A0A1Y1ID96_KLENI</name>
<dbReference type="CDD" id="cd02440">
    <property type="entry name" value="AdoMet_MTases"/>
    <property type="match status" value="1"/>
</dbReference>
<keyword evidence="1" id="KW-0808">Transferase</keyword>
<dbReference type="OMA" id="DICELVC"/>
<dbReference type="SUPFAM" id="SSF53335">
    <property type="entry name" value="S-adenosyl-L-methionine-dependent methyltransferases"/>
    <property type="match status" value="1"/>
</dbReference>
<dbReference type="Gene3D" id="3.40.50.150">
    <property type="entry name" value="Vaccinia Virus protein VP39"/>
    <property type="match status" value="1"/>
</dbReference>
<reference evidence="1 2" key="1">
    <citation type="journal article" date="2014" name="Nat. Commun.">
        <title>Klebsormidium flaccidum genome reveals primary factors for plant terrestrial adaptation.</title>
        <authorList>
            <person name="Hori K."/>
            <person name="Maruyama F."/>
            <person name="Fujisawa T."/>
            <person name="Togashi T."/>
            <person name="Yamamoto N."/>
            <person name="Seo M."/>
            <person name="Sato S."/>
            <person name="Yamada T."/>
            <person name="Mori H."/>
            <person name="Tajima N."/>
            <person name="Moriyama T."/>
            <person name="Ikeuchi M."/>
            <person name="Watanabe M."/>
            <person name="Wada H."/>
            <person name="Kobayashi K."/>
            <person name="Saito M."/>
            <person name="Masuda T."/>
            <person name="Sasaki-Sekimoto Y."/>
            <person name="Mashiguchi K."/>
            <person name="Awai K."/>
            <person name="Shimojima M."/>
            <person name="Masuda S."/>
            <person name="Iwai M."/>
            <person name="Nobusawa T."/>
            <person name="Narise T."/>
            <person name="Kondo S."/>
            <person name="Saito H."/>
            <person name="Sato R."/>
            <person name="Murakawa M."/>
            <person name="Ihara Y."/>
            <person name="Oshima-Yamada Y."/>
            <person name="Ohtaka K."/>
            <person name="Satoh M."/>
            <person name="Sonobe K."/>
            <person name="Ishii M."/>
            <person name="Ohtani R."/>
            <person name="Kanamori-Sato M."/>
            <person name="Honoki R."/>
            <person name="Miyazaki D."/>
            <person name="Mochizuki H."/>
            <person name="Umetsu J."/>
            <person name="Higashi K."/>
            <person name="Shibata D."/>
            <person name="Kamiya Y."/>
            <person name="Sato N."/>
            <person name="Nakamura Y."/>
            <person name="Tabata S."/>
            <person name="Ida S."/>
            <person name="Kurokawa K."/>
            <person name="Ohta H."/>
        </authorList>
    </citation>
    <scope>NUCLEOTIDE SEQUENCE [LARGE SCALE GENOMIC DNA]</scope>
    <source>
        <strain evidence="1 2">NIES-2285</strain>
    </source>
</reference>